<comment type="caution">
    <text evidence="1">The sequence shown here is derived from an EMBL/GenBank/DDBJ whole genome shotgun (WGS) entry which is preliminary data.</text>
</comment>
<name>A0ABX1DZW3_9HYPH</name>
<organism evidence="1 2">
    <name type="scientific">Brucella ciceri</name>
    <dbReference type="NCBI Taxonomy" id="391287"/>
    <lineage>
        <taxon>Bacteria</taxon>
        <taxon>Pseudomonadati</taxon>
        <taxon>Pseudomonadota</taxon>
        <taxon>Alphaproteobacteria</taxon>
        <taxon>Hyphomicrobiales</taxon>
        <taxon>Brucellaceae</taxon>
        <taxon>Brucella/Ochrobactrum group</taxon>
        <taxon>Brucella</taxon>
    </lineage>
</organism>
<keyword evidence="2" id="KW-1185">Reference proteome</keyword>
<accession>A0ABX1DZW3</accession>
<evidence type="ECO:0000313" key="2">
    <source>
        <dbReference type="Proteomes" id="UP000568486"/>
    </source>
</evidence>
<dbReference type="EMBL" id="JAAVLR010000002">
    <property type="protein sequence ID" value="NKC29123.1"/>
    <property type="molecule type" value="Genomic_DNA"/>
</dbReference>
<sequence>MTTLPEEAVTSADIIRVITDLRLAILQDDDEGLAEHAEPMVKAKELIAKLSAFPFLSVQGAGVRPDARQALDRFSFAAQQWAWQADQGSNDAIINDTKAEFDASYAALERILSATEPSAARELASEEGDLNARLKAKGMYSIDEMMGSLPLDKWRVHSGMTDLKFFGEWLERKTRDYCTMHAAYEVGDKDVSDELYEWVLAHYSAFHDVLVNFRAALSSPDHADAGKVEGMGELILNVSGVRFPRPISRSRSKRLSILATASR</sequence>
<gene>
    <name evidence="1" type="ORF">HED52_21445</name>
</gene>
<reference evidence="1 2" key="1">
    <citation type="submission" date="2020-03" db="EMBL/GenBank/DDBJ databases">
        <title>Whole genome sequencing of clinical and environmental type strains of Ochrobactrum.</title>
        <authorList>
            <person name="Dharne M."/>
        </authorList>
    </citation>
    <scope>NUCLEOTIDE SEQUENCE [LARGE SCALE GENOMIC DNA]</scope>
    <source>
        <strain evidence="1 2">DSM 22292</strain>
    </source>
</reference>
<evidence type="ECO:0000313" key="1">
    <source>
        <dbReference type="EMBL" id="NKC29123.1"/>
    </source>
</evidence>
<protein>
    <submittedName>
        <fullName evidence="1">Uncharacterized protein</fullName>
    </submittedName>
</protein>
<proteinExistence type="predicted"/>
<dbReference type="Proteomes" id="UP000568486">
    <property type="component" value="Unassembled WGS sequence"/>
</dbReference>